<dbReference type="AlphaFoldDB" id="A0A644UQS8"/>
<dbReference type="Pfam" id="PF25593">
    <property type="entry name" value="GldD_lipo"/>
    <property type="match status" value="1"/>
</dbReference>
<evidence type="ECO:0000313" key="1">
    <source>
        <dbReference type="EMBL" id="MPL81095.1"/>
    </source>
</evidence>
<sequence>MKVKYIFIILLSLIGFVGCSKDQNSTPKPKTYFRIDVPKPEYLTFDTLSLPFTFKYPNYGVIEERQDKNSNINWFNIYFKDYGCKLYMTFINLNKNIRLDTLINDSYNFTKEHDKFSSGVIEKEFVNKRDKVYGYLFEIKGSQVASPYQFYVTDSSKYFLRGALYFDYKANNDSLSPIINRIKTDIDYMISTLKWK</sequence>
<proteinExistence type="predicted"/>
<reference evidence="1" key="1">
    <citation type="submission" date="2019-08" db="EMBL/GenBank/DDBJ databases">
        <authorList>
            <person name="Kucharzyk K."/>
            <person name="Murdoch R.W."/>
            <person name="Higgins S."/>
            <person name="Loffler F."/>
        </authorList>
    </citation>
    <scope>NUCLEOTIDE SEQUENCE</scope>
</reference>
<evidence type="ECO:0008006" key="2">
    <source>
        <dbReference type="Google" id="ProtNLM"/>
    </source>
</evidence>
<accession>A0A644UQS8</accession>
<name>A0A644UQS8_9ZZZZ</name>
<dbReference type="EMBL" id="VSSQ01000145">
    <property type="protein sequence ID" value="MPL81095.1"/>
    <property type="molecule type" value="Genomic_DNA"/>
</dbReference>
<organism evidence="1">
    <name type="scientific">bioreactor metagenome</name>
    <dbReference type="NCBI Taxonomy" id="1076179"/>
    <lineage>
        <taxon>unclassified sequences</taxon>
        <taxon>metagenomes</taxon>
        <taxon>ecological metagenomes</taxon>
    </lineage>
</organism>
<dbReference type="InterPro" id="IPR019850">
    <property type="entry name" value="GldD-like"/>
</dbReference>
<protein>
    <recommendedName>
        <fullName evidence="2">Gliding motility lipoprotein GldD</fullName>
    </recommendedName>
</protein>
<dbReference type="PROSITE" id="PS51257">
    <property type="entry name" value="PROKAR_LIPOPROTEIN"/>
    <property type="match status" value="1"/>
</dbReference>
<comment type="caution">
    <text evidence="1">The sequence shown here is derived from an EMBL/GenBank/DDBJ whole genome shotgun (WGS) entry which is preliminary data.</text>
</comment>
<gene>
    <name evidence="1" type="ORF">SDC9_27004</name>
</gene>